<sequence length="534" mass="57605">MTDSEGAERPIEMIPPSPISAMPDTLPEPPRRWSRRQLLIAGGGLAAVGLAGCGAGFVIGADSAREANRGNEVGAADNLLSFVSRPDLHVQRVVVSTPSPDPSAGYVLLTPAQGEGQFGTLMVDTNGVPVWFRPVPPPATVAIDLKVQRYRGEPVLTWWEGLIGGTGGLGVGQGEFVVFDNRYREVTRIRADGVTQADQHDLKITERGTALFWVYRPISADLTSVGGPAAGALHDGVLQEVDIATGKLIMEWRASDHVAFDESYAPLPTGDSALLPYDYFHANSVAEDTDGNLLISARHTWTVYKVDRESGDVIWRLGGKRSDFRLPEDAVFSWQHDARRRGDGTISLFDNAAGVTREHDRSRGLILSLDEDAKTATMVHEYVHPRRLSAPTQGSMEERPDGGSFIGWGELPYFTEFAEDGTVLFDGRLPSDSQSYRASRTAWTAEPADQPAVGLRREAGKLVAYASWNGATEVETWQIRAGAQPGSLGLVADGDRTGFETAVTVPGDPEYLRADAFATDGRLLGSSAIIPVRG</sequence>
<keyword evidence="2" id="KW-1133">Transmembrane helix</keyword>
<keyword evidence="2" id="KW-0472">Membrane</keyword>
<organism evidence="3 4">
    <name type="scientific">Catenuloplanes atrovinosus</name>
    <dbReference type="NCBI Taxonomy" id="137266"/>
    <lineage>
        <taxon>Bacteria</taxon>
        <taxon>Bacillati</taxon>
        <taxon>Actinomycetota</taxon>
        <taxon>Actinomycetes</taxon>
        <taxon>Micromonosporales</taxon>
        <taxon>Micromonosporaceae</taxon>
        <taxon>Catenuloplanes</taxon>
    </lineage>
</organism>
<keyword evidence="4" id="KW-1185">Reference proteome</keyword>
<dbReference type="PANTHER" id="PTHR35340">
    <property type="entry name" value="PQQ ENZYME REPEAT PROTEIN-RELATED"/>
    <property type="match status" value="1"/>
</dbReference>
<dbReference type="AlphaFoldDB" id="A0AAE3YWZ1"/>
<reference evidence="3" key="1">
    <citation type="submission" date="2023-07" db="EMBL/GenBank/DDBJ databases">
        <title>Sequencing the genomes of 1000 actinobacteria strains.</title>
        <authorList>
            <person name="Klenk H.-P."/>
        </authorList>
    </citation>
    <scope>NUCLEOTIDE SEQUENCE</scope>
    <source>
        <strain evidence="3">DSM 44707</strain>
    </source>
</reference>
<evidence type="ECO:0000256" key="1">
    <source>
        <dbReference type="SAM" id="MobiDB-lite"/>
    </source>
</evidence>
<dbReference type="RefSeq" id="WP_310374011.1">
    <property type="nucleotide sequence ID" value="NZ_JAVDYB010000001.1"/>
</dbReference>
<feature type="compositionally biased region" description="Basic and acidic residues" evidence="1">
    <location>
        <begin position="1"/>
        <end position="11"/>
    </location>
</feature>
<dbReference type="InterPro" id="IPR039535">
    <property type="entry name" value="ASST-like"/>
</dbReference>
<feature type="transmembrane region" description="Helical" evidence="2">
    <location>
        <begin position="38"/>
        <end position="59"/>
    </location>
</feature>
<accession>A0AAE3YWZ1</accession>
<dbReference type="InterPro" id="IPR053143">
    <property type="entry name" value="Arylsulfate_ST"/>
</dbReference>
<dbReference type="PANTHER" id="PTHR35340:SF6">
    <property type="entry name" value="ASST-DOMAIN-CONTAINING PROTEIN"/>
    <property type="match status" value="1"/>
</dbReference>
<keyword evidence="2" id="KW-0812">Transmembrane</keyword>
<gene>
    <name evidence="3" type="ORF">J2S41_006711</name>
</gene>
<proteinExistence type="predicted"/>
<name>A0AAE3YWZ1_9ACTN</name>
<comment type="caution">
    <text evidence="3">The sequence shown here is derived from an EMBL/GenBank/DDBJ whole genome shotgun (WGS) entry which is preliminary data.</text>
</comment>
<evidence type="ECO:0008006" key="5">
    <source>
        <dbReference type="Google" id="ProtNLM"/>
    </source>
</evidence>
<dbReference type="Pfam" id="PF14269">
    <property type="entry name" value="Arylsulfotran_2"/>
    <property type="match status" value="1"/>
</dbReference>
<dbReference type="Proteomes" id="UP001183643">
    <property type="component" value="Unassembled WGS sequence"/>
</dbReference>
<dbReference type="EMBL" id="JAVDYB010000001">
    <property type="protein sequence ID" value="MDR7279933.1"/>
    <property type="molecule type" value="Genomic_DNA"/>
</dbReference>
<feature type="region of interest" description="Disordered" evidence="1">
    <location>
        <begin position="1"/>
        <end position="24"/>
    </location>
</feature>
<evidence type="ECO:0000313" key="4">
    <source>
        <dbReference type="Proteomes" id="UP001183643"/>
    </source>
</evidence>
<evidence type="ECO:0000313" key="3">
    <source>
        <dbReference type="EMBL" id="MDR7279933.1"/>
    </source>
</evidence>
<evidence type="ECO:0000256" key="2">
    <source>
        <dbReference type="SAM" id="Phobius"/>
    </source>
</evidence>
<dbReference type="SUPFAM" id="SSF63829">
    <property type="entry name" value="Calcium-dependent phosphotriesterase"/>
    <property type="match status" value="1"/>
</dbReference>
<protein>
    <recommendedName>
        <fullName evidence="5">Arylsulfotransferase ASST</fullName>
    </recommendedName>
</protein>